<evidence type="ECO:0000313" key="3">
    <source>
        <dbReference type="EMBL" id="GFH10607.1"/>
    </source>
</evidence>
<feature type="non-terminal residue" evidence="3">
    <location>
        <position position="479"/>
    </location>
</feature>
<evidence type="ECO:0008006" key="5">
    <source>
        <dbReference type="Google" id="ProtNLM"/>
    </source>
</evidence>
<feature type="region of interest" description="Disordered" evidence="1">
    <location>
        <begin position="409"/>
        <end position="452"/>
    </location>
</feature>
<feature type="compositionally biased region" description="Low complexity" evidence="1">
    <location>
        <begin position="376"/>
        <end position="395"/>
    </location>
</feature>
<evidence type="ECO:0000313" key="4">
    <source>
        <dbReference type="Proteomes" id="UP000485058"/>
    </source>
</evidence>
<dbReference type="Proteomes" id="UP000485058">
    <property type="component" value="Unassembled WGS sequence"/>
</dbReference>
<keyword evidence="4" id="KW-1185">Reference proteome</keyword>
<gene>
    <name evidence="3" type="ORF">HaLaN_05948</name>
</gene>
<evidence type="ECO:0000256" key="2">
    <source>
        <dbReference type="SAM" id="SignalP"/>
    </source>
</evidence>
<feature type="region of interest" description="Disordered" evidence="1">
    <location>
        <begin position="362"/>
        <end position="395"/>
    </location>
</feature>
<name>A0A699YK41_HAELA</name>
<dbReference type="AlphaFoldDB" id="A0A699YK41"/>
<accession>A0A699YK41</accession>
<feature type="non-terminal residue" evidence="3">
    <location>
        <position position="1"/>
    </location>
</feature>
<keyword evidence="2" id="KW-0732">Signal</keyword>
<feature type="chain" id="PRO_5025570200" description="SprT-like domain-containing protein" evidence="2">
    <location>
        <begin position="17"/>
        <end position="479"/>
    </location>
</feature>
<evidence type="ECO:0000256" key="1">
    <source>
        <dbReference type="SAM" id="MobiDB-lite"/>
    </source>
</evidence>
<protein>
    <recommendedName>
        <fullName evidence="5">SprT-like domain-containing protein</fullName>
    </recommendedName>
</protein>
<dbReference type="EMBL" id="BLLF01000330">
    <property type="protein sequence ID" value="GFH10607.1"/>
    <property type="molecule type" value="Genomic_DNA"/>
</dbReference>
<sequence length="479" mass="51927">MQLLTSLAALIAGTLSAWLWKARLDGRQCIGAAPRRRSARGVQRAQRKAFHKEMAEAEYLPLIPKDELRQVSGLIADITTARGWAAPSERCWAMWRRLHTIAQSPEGGSWQCSFSEQDLATASLELLGNVIDNLFLNGALKGHQQTAGAPASQPSINFKIVTETPGPHDWLAHYSPSANAVVLLRHKWSHETMPFDPAQALGMECESFICTCKLQVLLHTIAHEMVHALVMIYFPAIDAHSKAYLPAQRHGPIFKLLNKSLFGHLSDSFKQCVTIGLAAELDTCVGHAASSGLTGISAMDTSLSTSRAYCVLDLVAYGLCRIASVLRQASPEAFDDDESWAPGPPSPRVDLLRSYESLRRAASRDDGAITPASQASPYSQLSYLPSPSSRSDVSGSHWQQYPFLSINPRVPLESPTGRQQQSPPAYHSPVPAPSLGVEAARHLPQPLPLHATPTHINAKHDLRSAPAAARAVRGAAVAP</sequence>
<proteinExistence type="predicted"/>
<comment type="caution">
    <text evidence="3">The sequence shown here is derived from an EMBL/GenBank/DDBJ whole genome shotgun (WGS) entry which is preliminary data.</text>
</comment>
<feature type="signal peptide" evidence="2">
    <location>
        <begin position="1"/>
        <end position="16"/>
    </location>
</feature>
<organism evidence="3 4">
    <name type="scientific">Haematococcus lacustris</name>
    <name type="common">Green alga</name>
    <name type="synonym">Haematococcus pluvialis</name>
    <dbReference type="NCBI Taxonomy" id="44745"/>
    <lineage>
        <taxon>Eukaryota</taxon>
        <taxon>Viridiplantae</taxon>
        <taxon>Chlorophyta</taxon>
        <taxon>core chlorophytes</taxon>
        <taxon>Chlorophyceae</taxon>
        <taxon>CS clade</taxon>
        <taxon>Chlamydomonadales</taxon>
        <taxon>Haematococcaceae</taxon>
        <taxon>Haematococcus</taxon>
    </lineage>
</organism>
<reference evidence="3 4" key="1">
    <citation type="submission" date="2020-02" db="EMBL/GenBank/DDBJ databases">
        <title>Draft genome sequence of Haematococcus lacustris strain NIES-144.</title>
        <authorList>
            <person name="Morimoto D."/>
            <person name="Nakagawa S."/>
            <person name="Yoshida T."/>
            <person name="Sawayama S."/>
        </authorList>
    </citation>
    <scope>NUCLEOTIDE SEQUENCE [LARGE SCALE GENOMIC DNA]</scope>
    <source>
        <strain evidence="3 4">NIES-144</strain>
    </source>
</reference>